<dbReference type="PaxDb" id="7159-AAEL010297-PA"/>
<reference evidence="2" key="2">
    <citation type="journal article" date="2007" name="Science">
        <title>Genome sequence of Aedes aegypti, a major arbovirus vector.</title>
        <authorList>
            <person name="Nene V."/>
            <person name="Wortman J.R."/>
            <person name="Lawson D."/>
            <person name="Haas B."/>
            <person name="Kodira C."/>
            <person name="Tu Z.J."/>
            <person name="Loftus B."/>
            <person name="Xi Z."/>
            <person name="Megy K."/>
            <person name="Grabherr M."/>
            <person name="Ren Q."/>
            <person name="Zdobnov E.M."/>
            <person name="Lobo N.F."/>
            <person name="Campbell K.S."/>
            <person name="Brown S.E."/>
            <person name="Bonaldo M.F."/>
            <person name="Zhu J."/>
            <person name="Sinkins S.P."/>
            <person name="Hogenkamp D.G."/>
            <person name="Amedeo P."/>
            <person name="Arensburger P."/>
            <person name="Atkinson P.W."/>
            <person name="Bidwell S."/>
            <person name="Biedler J."/>
            <person name="Birney E."/>
            <person name="Bruggner R.V."/>
            <person name="Costas J."/>
            <person name="Coy M.R."/>
            <person name="Crabtree J."/>
            <person name="Crawford M."/>
            <person name="Debruyn B."/>
            <person name="Decaprio D."/>
            <person name="Eiglmeier K."/>
            <person name="Eisenstadt E."/>
            <person name="El-Dorry H."/>
            <person name="Gelbart W.M."/>
            <person name="Gomes S.L."/>
            <person name="Hammond M."/>
            <person name="Hannick L.I."/>
            <person name="Hogan J.R."/>
            <person name="Holmes M.H."/>
            <person name="Jaffe D."/>
            <person name="Johnston J.S."/>
            <person name="Kennedy R.C."/>
            <person name="Koo H."/>
            <person name="Kravitz S."/>
            <person name="Kriventseva E.V."/>
            <person name="Kulp D."/>
            <person name="Labutti K."/>
            <person name="Lee E."/>
            <person name="Li S."/>
            <person name="Lovin D.D."/>
            <person name="Mao C."/>
            <person name="Mauceli E."/>
            <person name="Menck C.F."/>
            <person name="Miller J.R."/>
            <person name="Montgomery P."/>
            <person name="Mori A."/>
            <person name="Nascimento A.L."/>
            <person name="Naveira H.F."/>
            <person name="Nusbaum C."/>
            <person name="O'leary S."/>
            <person name="Orvis J."/>
            <person name="Pertea M."/>
            <person name="Quesneville H."/>
            <person name="Reidenbach K.R."/>
            <person name="Rogers Y.H."/>
            <person name="Roth C.W."/>
            <person name="Schneider J.R."/>
            <person name="Schatz M."/>
            <person name="Shumway M."/>
            <person name="Stanke M."/>
            <person name="Stinson E.O."/>
            <person name="Tubio J.M."/>
            <person name="Vanzee J.P."/>
            <person name="Verjovski-Almeida S."/>
            <person name="Werner D."/>
            <person name="White O."/>
            <person name="Wyder S."/>
            <person name="Zeng Q."/>
            <person name="Zhao Q."/>
            <person name="Zhao Y."/>
            <person name="Hill C.A."/>
            <person name="Raikhel A.S."/>
            <person name="Soares M.B."/>
            <person name="Knudson D.L."/>
            <person name="Lee N.H."/>
            <person name="Galagan J."/>
            <person name="Salzberg S.L."/>
            <person name="Paulsen I.T."/>
            <person name="Dimopoulos G."/>
            <person name="Collins F.H."/>
            <person name="Birren B."/>
            <person name="Fraser-Liggett C.M."/>
            <person name="Severson D.W."/>
        </authorList>
    </citation>
    <scope>NUCLEOTIDE SEQUENCE [LARGE SCALE GENOMIC DNA]</scope>
    <source>
        <strain evidence="2">Liverpool</strain>
    </source>
</reference>
<dbReference type="EMBL" id="CH477654">
    <property type="protein sequence ID" value="EAT37741.1"/>
    <property type="molecule type" value="Genomic_DNA"/>
</dbReference>
<dbReference type="HOGENOM" id="CLU_2225382_0_0_1"/>
<protein>
    <submittedName>
        <fullName evidence="2">AAEL010297-PA</fullName>
    </submittedName>
</protein>
<evidence type="ECO:0000313" key="2">
    <source>
        <dbReference type="EMBL" id="EAT37741.1"/>
    </source>
</evidence>
<proteinExistence type="predicted"/>
<reference evidence="2" key="1">
    <citation type="submission" date="2005-10" db="EMBL/GenBank/DDBJ databases">
        <authorList>
            <person name="Loftus B.J."/>
            <person name="Nene V.M."/>
            <person name="Hannick L.I."/>
            <person name="Bidwell S."/>
            <person name="Haas B."/>
            <person name="Amedeo P."/>
            <person name="Orvis J."/>
            <person name="Wortman J.R."/>
            <person name="White O.R."/>
            <person name="Salzberg S."/>
            <person name="Shumway M."/>
            <person name="Koo H."/>
            <person name="Zhao Y."/>
            <person name="Holmes M."/>
            <person name="Miller J."/>
            <person name="Schatz M."/>
            <person name="Pop M."/>
            <person name="Pai G."/>
            <person name="Utterback T."/>
            <person name="Rogers Y.-H."/>
            <person name="Kravitz S."/>
            <person name="Fraser C.M."/>
        </authorList>
    </citation>
    <scope>NUCLEOTIDE SEQUENCE</scope>
    <source>
        <strain evidence="2">Liverpool</strain>
    </source>
</reference>
<dbReference type="AlphaFoldDB" id="Q16TB0"/>
<feature type="region of interest" description="Disordered" evidence="1">
    <location>
        <begin position="79"/>
        <end position="106"/>
    </location>
</feature>
<evidence type="ECO:0000313" key="3">
    <source>
        <dbReference type="Proteomes" id="UP000682892"/>
    </source>
</evidence>
<dbReference type="Proteomes" id="UP000682892">
    <property type="component" value="Unassembled WGS sequence"/>
</dbReference>
<name>Q16TB0_AEDAE</name>
<evidence type="ECO:0000256" key="1">
    <source>
        <dbReference type="SAM" id="MobiDB-lite"/>
    </source>
</evidence>
<accession>Q16TB0</accession>
<reference evidence="2" key="3">
    <citation type="submission" date="2012-09" db="EMBL/GenBank/DDBJ databases">
        <authorList>
            <consortium name="VectorBase"/>
        </authorList>
    </citation>
    <scope>NUCLEOTIDE SEQUENCE</scope>
    <source>
        <strain evidence="2">Liverpool</strain>
    </source>
</reference>
<organism evidence="2 3">
    <name type="scientific">Aedes aegypti</name>
    <name type="common">Yellowfever mosquito</name>
    <name type="synonym">Culex aegypti</name>
    <dbReference type="NCBI Taxonomy" id="7159"/>
    <lineage>
        <taxon>Eukaryota</taxon>
        <taxon>Metazoa</taxon>
        <taxon>Ecdysozoa</taxon>
        <taxon>Arthropoda</taxon>
        <taxon>Hexapoda</taxon>
        <taxon>Insecta</taxon>
        <taxon>Pterygota</taxon>
        <taxon>Neoptera</taxon>
        <taxon>Endopterygota</taxon>
        <taxon>Diptera</taxon>
        <taxon>Nematocera</taxon>
        <taxon>Culicoidea</taxon>
        <taxon>Culicidae</taxon>
        <taxon>Culicinae</taxon>
        <taxon>Aedini</taxon>
        <taxon>Aedes</taxon>
        <taxon>Stegomyia</taxon>
    </lineage>
</organism>
<gene>
    <name evidence="2" type="ORF">AaeL_AAEL010297</name>
</gene>
<sequence>MSATSYELLPFLATMTQGLYCGPNFALKFLPASDSAKLRLKTLCPTVNVSCSHSLLASRSYSLRGYCGKEHRICAFRPTGSTYSARSGPCPSKSPGTSPWDPASGY</sequence>